<dbReference type="InterPro" id="IPR029058">
    <property type="entry name" value="AB_hydrolase_fold"/>
</dbReference>
<sequence length="531" mass="59629">MHSSIGIIAGVLLTTVAALSNPHDRARRFVDQRSRYLENRDSLLHPGNYGGDKPFKHLNPKTEEFLVRGRDLPEVDFDIGESYAGTLPNSPSGNSSLWFWFFPSENPAASEEITVFLNGGPGCSSLLGLLQENGPFLWQPGTYKPVINLYSWTNLTNMVWIDQPAGTGFSPGPPTVEDEIDVANQFNDFWKRFMERFDLMGRRVFLTGESYAGMYIPYIANKMLEKRDNRYFDLQGIWIMNPVINEDDTMITAPSVPALNYYQSVIQLNESTLADVNRRYESCGYAKFMNMALQFPPTGKLPSAPKSNGECNLWEHIVTAATYVNPCFNIYNLREFCPLLWNVMRFPLTVGPSNYFNRTDVQKVLHTPPTDYMLCNMQYKFFPEGDKSPPSGLGPLPNVIEKTNNTIIAHGALDFLLFLNGTLITIQNMTWNGAQGFQKAPSEKLFVPYHPGLGEIASRNVTGPFTQVAGAGQLGTVHTERGLTWVTVDLSGHKIPQYSPGFAYRTMELLLGRIESLSQRGSFTTLPEDFE</sequence>
<evidence type="ECO:0000256" key="4">
    <source>
        <dbReference type="ARBA" id="ARBA00022801"/>
    </source>
</evidence>
<dbReference type="MEROPS" id="S10.014"/>
<dbReference type="GO" id="GO:0006508">
    <property type="term" value="P:proteolysis"/>
    <property type="evidence" value="ECO:0007669"/>
    <property type="project" value="UniProtKB-KW"/>
</dbReference>
<evidence type="ECO:0000256" key="2">
    <source>
        <dbReference type="ARBA" id="ARBA00022645"/>
    </source>
</evidence>
<dbReference type="AlphaFoldDB" id="C1H627"/>
<proteinExistence type="inferred from homology"/>
<dbReference type="PANTHER" id="PTHR11802:SF116">
    <property type="entry name" value="CARBOXYPEPTIDASE"/>
    <property type="match status" value="1"/>
</dbReference>
<dbReference type="PROSITE" id="PS00560">
    <property type="entry name" value="CARBOXYPEPT_SER_HIS"/>
    <property type="match status" value="1"/>
</dbReference>
<dbReference type="Pfam" id="PF00450">
    <property type="entry name" value="Peptidase_S10"/>
    <property type="match status" value="1"/>
</dbReference>
<evidence type="ECO:0000256" key="1">
    <source>
        <dbReference type="ARBA" id="ARBA00009431"/>
    </source>
</evidence>
<evidence type="ECO:0000256" key="5">
    <source>
        <dbReference type="ARBA" id="ARBA00023180"/>
    </source>
</evidence>
<keyword evidence="8" id="KW-1185">Reference proteome</keyword>
<dbReference type="VEuPathDB" id="FungiDB:PAAG_06137"/>
<dbReference type="GeneID" id="9095111"/>
<dbReference type="PROSITE" id="PS00131">
    <property type="entry name" value="CARBOXYPEPT_SER_SER"/>
    <property type="match status" value="1"/>
</dbReference>
<dbReference type="SUPFAM" id="SSF53474">
    <property type="entry name" value="alpha/beta-Hydrolases"/>
    <property type="match status" value="1"/>
</dbReference>
<keyword evidence="5" id="KW-0325">Glycoprotein</keyword>
<dbReference type="HOGENOM" id="CLU_008523_12_3_1"/>
<evidence type="ECO:0000256" key="3">
    <source>
        <dbReference type="ARBA" id="ARBA00022670"/>
    </source>
</evidence>
<dbReference type="GO" id="GO:0004185">
    <property type="term" value="F:serine-type carboxypeptidase activity"/>
    <property type="evidence" value="ECO:0007669"/>
    <property type="project" value="UniProtKB-UniRule"/>
</dbReference>
<dbReference type="Proteomes" id="UP000002059">
    <property type="component" value="Partially assembled WGS sequence"/>
</dbReference>
<dbReference type="RefSeq" id="XP_015700027.1">
    <property type="nucleotide sequence ID" value="XM_015845801.1"/>
</dbReference>
<dbReference type="PRINTS" id="PR00724">
    <property type="entry name" value="CRBOXYPTASEC"/>
</dbReference>
<dbReference type="KEGG" id="pbl:PAAG_06137"/>
<name>C1H627_PARBA</name>
<keyword evidence="6" id="KW-0732">Signal</keyword>
<keyword evidence="4 6" id="KW-0378">Hydrolase</keyword>
<reference evidence="7 8" key="1">
    <citation type="journal article" date="2011" name="PLoS Genet.">
        <title>Comparative genomic analysis of human fungal pathogens causing paracoccidioidomycosis.</title>
        <authorList>
            <person name="Desjardins C.A."/>
            <person name="Champion M.D."/>
            <person name="Holder J.W."/>
            <person name="Muszewska A."/>
            <person name="Goldberg J."/>
            <person name="Bailao A.M."/>
            <person name="Brigido M.M."/>
            <person name="Ferreira M.E."/>
            <person name="Garcia A.M."/>
            <person name="Grynberg M."/>
            <person name="Gujja S."/>
            <person name="Heiman D.I."/>
            <person name="Henn M.R."/>
            <person name="Kodira C.D."/>
            <person name="Leon-Narvaez H."/>
            <person name="Longo L.V."/>
            <person name="Ma L.J."/>
            <person name="Malavazi I."/>
            <person name="Matsuo A.L."/>
            <person name="Morais F.V."/>
            <person name="Pereira M."/>
            <person name="Rodriguez-Brito S."/>
            <person name="Sakthikumar S."/>
            <person name="Salem-Izacc S.M."/>
            <person name="Sykes S.M."/>
            <person name="Teixeira M.M."/>
            <person name="Vallejo M.C."/>
            <person name="Walter M.E."/>
            <person name="Yandava C."/>
            <person name="Young S."/>
            <person name="Zeng Q."/>
            <person name="Zucker J."/>
            <person name="Felipe M.S."/>
            <person name="Goldman G.H."/>
            <person name="Haas B.J."/>
            <person name="McEwen J.G."/>
            <person name="Nino-Vega G."/>
            <person name="Puccia R."/>
            <person name="San-Blas G."/>
            <person name="Soares C.M."/>
            <person name="Birren B.W."/>
            <person name="Cuomo C.A."/>
        </authorList>
    </citation>
    <scope>NUCLEOTIDE SEQUENCE [LARGE SCALE GENOMIC DNA]</scope>
    <source>
        <strain evidence="8">ATCC MYA-826 / Pb01</strain>
    </source>
</reference>
<comment type="similarity">
    <text evidence="1 6">Belongs to the peptidase S10 family.</text>
</comment>
<accession>C1H627</accession>
<dbReference type="Gene3D" id="3.40.50.1820">
    <property type="entry name" value="alpha/beta hydrolase"/>
    <property type="match status" value="1"/>
</dbReference>
<evidence type="ECO:0000313" key="8">
    <source>
        <dbReference type="Proteomes" id="UP000002059"/>
    </source>
</evidence>
<dbReference type="EC" id="3.4.16.-" evidence="6"/>
<dbReference type="PANTHER" id="PTHR11802">
    <property type="entry name" value="SERINE PROTEASE FAMILY S10 SERINE CARBOXYPEPTIDASE"/>
    <property type="match status" value="1"/>
</dbReference>
<dbReference type="EMBL" id="KN294008">
    <property type="protein sequence ID" value="EEH35090.2"/>
    <property type="molecule type" value="Genomic_DNA"/>
</dbReference>
<dbReference type="InterPro" id="IPR018202">
    <property type="entry name" value="Ser_caboxypep_ser_AS"/>
</dbReference>
<evidence type="ECO:0000313" key="7">
    <source>
        <dbReference type="EMBL" id="EEH35090.2"/>
    </source>
</evidence>
<feature type="signal peptide" evidence="6">
    <location>
        <begin position="1"/>
        <end position="18"/>
    </location>
</feature>
<gene>
    <name evidence="7" type="ORF">PAAG_06137</name>
</gene>
<dbReference type="OrthoDB" id="443318at2759"/>
<protein>
    <recommendedName>
        <fullName evidence="6">Carboxypeptidase</fullName>
        <ecNumber evidence="6">3.4.16.-</ecNumber>
    </recommendedName>
</protein>
<keyword evidence="2 6" id="KW-0121">Carboxypeptidase</keyword>
<evidence type="ECO:0000256" key="6">
    <source>
        <dbReference type="RuleBase" id="RU361156"/>
    </source>
</evidence>
<dbReference type="OMA" id="KGATTYI"/>
<dbReference type="STRING" id="502779.C1H627"/>
<dbReference type="InterPro" id="IPR033124">
    <property type="entry name" value="Ser_caboxypep_his_AS"/>
</dbReference>
<keyword evidence="3 6" id="KW-0645">Protease</keyword>
<dbReference type="InterPro" id="IPR001563">
    <property type="entry name" value="Peptidase_S10"/>
</dbReference>
<organism evidence="7 8">
    <name type="scientific">Paracoccidioides lutzii (strain ATCC MYA-826 / Pb01)</name>
    <name type="common">Paracoccidioides brasiliensis</name>
    <dbReference type="NCBI Taxonomy" id="502779"/>
    <lineage>
        <taxon>Eukaryota</taxon>
        <taxon>Fungi</taxon>
        <taxon>Dikarya</taxon>
        <taxon>Ascomycota</taxon>
        <taxon>Pezizomycotina</taxon>
        <taxon>Eurotiomycetes</taxon>
        <taxon>Eurotiomycetidae</taxon>
        <taxon>Onygenales</taxon>
        <taxon>Ajellomycetaceae</taxon>
        <taxon>Paracoccidioides</taxon>
    </lineage>
</organism>
<feature type="chain" id="PRO_5005124849" description="Carboxypeptidase" evidence="6">
    <location>
        <begin position="19"/>
        <end position="531"/>
    </location>
</feature>